<name>A0AAV5R1B1_PICKL</name>
<protein>
    <submittedName>
        <fullName evidence="1">Uncharacterized protein</fullName>
    </submittedName>
</protein>
<dbReference type="AlphaFoldDB" id="A0AAV5R1B1"/>
<gene>
    <name evidence="1" type="ORF">DAPK24_016370</name>
</gene>
<reference evidence="1 2" key="1">
    <citation type="journal article" date="2023" name="Elife">
        <title>Identification of key yeast species and microbe-microbe interactions impacting larval growth of Drosophila in the wild.</title>
        <authorList>
            <person name="Mure A."/>
            <person name="Sugiura Y."/>
            <person name="Maeda R."/>
            <person name="Honda K."/>
            <person name="Sakurai N."/>
            <person name="Takahashi Y."/>
            <person name="Watada M."/>
            <person name="Katoh T."/>
            <person name="Gotoh A."/>
            <person name="Gotoh Y."/>
            <person name="Taniguchi I."/>
            <person name="Nakamura K."/>
            <person name="Hayashi T."/>
            <person name="Katayama T."/>
            <person name="Uemura T."/>
            <person name="Hattori Y."/>
        </authorList>
    </citation>
    <scope>NUCLEOTIDE SEQUENCE [LARGE SCALE GENOMIC DNA]</scope>
    <source>
        <strain evidence="1 2">PK-24</strain>
    </source>
</reference>
<dbReference type="Proteomes" id="UP001378960">
    <property type="component" value="Unassembled WGS sequence"/>
</dbReference>
<evidence type="ECO:0000313" key="2">
    <source>
        <dbReference type="Proteomes" id="UP001378960"/>
    </source>
</evidence>
<organism evidence="1 2">
    <name type="scientific">Pichia kluyveri</name>
    <name type="common">Yeast</name>
    <dbReference type="NCBI Taxonomy" id="36015"/>
    <lineage>
        <taxon>Eukaryota</taxon>
        <taxon>Fungi</taxon>
        <taxon>Dikarya</taxon>
        <taxon>Ascomycota</taxon>
        <taxon>Saccharomycotina</taxon>
        <taxon>Pichiomycetes</taxon>
        <taxon>Pichiales</taxon>
        <taxon>Pichiaceae</taxon>
        <taxon>Pichia</taxon>
    </lineage>
</organism>
<sequence length="301" mass="35872">MGYVVRKDFQEGVHVAHDFNKNLYNLLYWQHFIDHSNSNGFLFQNQRGYHGPGPYDTTHPKNYSRLMHKCDLTGKRKEFNYNEMHKRYKERIYRSHELGFWGFCFGSKYANQLVDEYIGRGRLAPGEYPAWRCPVTLEVAPELFSWKYHPKFRRWECLNEDLLLAYASNCDVLLVGGFVVLKETNIKVFPIIEEELKYYAKEIECSSYYHSRKNRAYFDEIFAEENHFGKQSIYDEGIPFADYVEIKDYPESCANYGSSPPSDFEDRLMNSTLTELELMKHKERFKPAYFPSYQTRAQRNR</sequence>
<keyword evidence="2" id="KW-1185">Reference proteome</keyword>
<evidence type="ECO:0000313" key="1">
    <source>
        <dbReference type="EMBL" id="GMM45062.1"/>
    </source>
</evidence>
<dbReference type="EMBL" id="BTGB01000001">
    <property type="protein sequence ID" value="GMM45062.1"/>
    <property type="molecule type" value="Genomic_DNA"/>
</dbReference>
<proteinExistence type="predicted"/>
<accession>A0AAV5R1B1</accession>
<comment type="caution">
    <text evidence="1">The sequence shown here is derived from an EMBL/GenBank/DDBJ whole genome shotgun (WGS) entry which is preliminary data.</text>
</comment>